<name>A0A387HSF9_9ACTN</name>
<protein>
    <recommendedName>
        <fullName evidence="3">DUF4034 domain-containing protein</fullName>
    </recommendedName>
</protein>
<evidence type="ECO:0000313" key="2">
    <source>
        <dbReference type="Proteomes" id="UP000271554"/>
    </source>
</evidence>
<keyword evidence="2" id="KW-1185">Reference proteome</keyword>
<dbReference type="EMBL" id="CP032698">
    <property type="protein sequence ID" value="AYG85032.1"/>
    <property type="molecule type" value="Genomic_DNA"/>
</dbReference>
<gene>
    <name evidence="1" type="ORF">DWB77_07248</name>
</gene>
<reference evidence="1 2" key="1">
    <citation type="submission" date="2018-10" db="EMBL/GenBank/DDBJ databases">
        <title>Relationship between Morphology and Antimicrobial Activity in Streptomyces.</title>
        <authorList>
            <person name="Kang H.J."/>
            <person name="Kim S.B."/>
        </authorList>
    </citation>
    <scope>NUCLEOTIDE SEQUENCE [LARGE SCALE GENOMIC DNA]</scope>
    <source>
        <strain evidence="1 2">BH38</strain>
    </source>
</reference>
<organism evidence="1 2">
    <name type="scientific">Streptomyces hundungensis</name>
    <dbReference type="NCBI Taxonomy" id="1077946"/>
    <lineage>
        <taxon>Bacteria</taxon>
        <taxon>Bacillati</taxon>
        <taxon>Actinomycetota</taxon>
        <taxon>Actinomycetes</taxon>
        <taxon>Kitasatosporales</taxon>
        <taxon>Streptomycetaceae</taxon>
        <taxon>Streptomyces</taxon>
    </lineage>
</organism>
<evidence type="ECO:0000313" key="1">
    <source>
        <dbReference type="EMBL" id="AYG85032.1"/>
    </source>
</evidence>
<dbReference type="RefSeq" id="WP_246033760.1">
    <property type="nucleotide sequence ID" value="NZ_CP032698.1"/>
</dbReference>
<sequence length="325" mass="36085">MAVLRGWGLTLGRRAGRFVPRVQKDSGDPDVARVRKAAASADWDTLRDVLEARSESEDRTELVRAAGDTAGVEKWIDRVVDAEPEAALPRLVAGFRYVSWGWEARTGARASHVSRDQFKVFHTRLRTAEQHLYEAAEREPSWTSPWLGLQMTGRGLQVGQATARRRFEAAVRRDPFHLGAHQQQLQQVCDKWSGSHGEMHAFARESAFGAPGGTLLGQLVAMAHIEQWLSLDSGPDTSYMRQPAVTASLREAADHSFRHPDFVRSGAWLQVLNTFAMAFALAGDHGGARECFDATEGRVTESPWHYLNGSDPAAAYRELRSAARR</sequence>
<accession>A0A387HSF9</accession>
<dbReference type="KEGG" id="shun:DWB77_07248"/>
<evidence type="ECO:0008006" key="3">
    <source>
        <dbReference type="Google" id="ProtNLM"/>
    </source>
</evidence>
<proteinExistence type="predicted"/>
<dbReference type="Proteomes" id="UP000271554">
    <property type="component" value="Chromosome"/>
</dbReference>
<dbReference type="AlphaFoldDB" id="A0A387HSF9"/>